<feature type="signal peptide" evidence="1">
    <location>
        <begin position="1"/>
        <end position="17"/>
    </location>
</feature>
<protein>
    <submittedName>
        <fullName evidence="2">Uncharacterized protein</fullName>
    </submittedName>
</protein>
<keyword evidence="3" id="KW-1185">Reference proteome</keyword>
<evidence type="ECO:0000256" key="1">
    <source>
        <dbReference type="SAM" id="SignalP"/>
    </source>
</evidence>
<dbReference type="EMBL" id="CAJGYM010000011">
    <property type="protein sequence ID" value="CAD6189672.1"/>
    <property type="molecule type" value="Genomic_DNA"/>
</dbReference>
<accession>A0A8S1H316</accession>
<gene>
    <name evidence="2" type="ORF">CAUJ_LOCUS5591</name>
</gene>
<evidence type="ECO:0000313" key="2">
    <source>
        <dbReference type="EMBL" id="CAD6189672.1"/>
    </source>
</evidence>
<reference evidence="2" key="1">
    <citation type="submission" date="2020-10" db="EMBL/GenBank/DDBJ databases">
        <authorList>
            <person name="Kikuchi T."/>
        </authorList>
    </citation>
    <scope>NUCLEOTIDE SEQUENCE</scope>
    <source>
        <strain evidence="2">NKZ352</strain>
    </source>
</reference>
<dbReference type="Proteomes" id="UP000835052">
    <property type="component" value="Unassembled WGS sequence"/>
</dbReference>
<name>A0A8S1H316_9PELO</name>
<keyword evidence="1" id="KW-0732">Signal</keyword>
<comment type="caution">
    <text evidence="2">The sequence shown here is derived from an EMBL/GenBank/DDBJ whole genome shotgun (WGS) entry which is preliminary data.</text>
</comment>
<feature type="chain" id="PRO_5035852406" evidence="1">
    <location>
        <begin position="18"/>
        <end position="96"/>
    </location>
</feature>
<proteinExistence type="predicted"/>
<organism evidence="2 3">
    <name type="scientific">Caenorhabditis auriculariae</name>
    <dbReference type="NCBI Taxonomy" id="2777116"/>
    <lineage>
        <taxon>Eukaryota</taxon>
        <taxon>Metazoa</taxon>
        <taxon>Ecdysozoa</taxon>
        <taxon>Nematoda</taxon>
        <taxon>Chromadorea</taxon>
        <taxon>Rhabditida</taxon>
        <taxon>Rhabditina</taxon>
        <taxon>Rhabditomorpha</taxon>
        <taxon>Rhabditoidea</taxon>
        <taxon>Rhabditidae</taxon>
        <taxon>Peloderinae</taxon>
        <taxon>Caenorhabditis</taxon>
    </lineage>
</organism>
<sequence>MKIVFLLLLLIALGVHGGGITGPGGCTDPIPLFQLPGFDFPKIFQKSFAGDANEGQNDPNFYGGTNEAPVPGSFFDVLNKFNKLFGPVPGAEGFAE</sequence>
<evidence type="ECO:0000313" key="3">
    <source>
        <dbReference type="Proteomes" id="UP000835052"/>
    </source>
</evidence>
<dbReference type="AlphaFoldDB" id="A0A8S1H316"/>